<reference evidence="6 7" key="1">
    <citation type="journal article" date="2013" name="Genome Biol.">
        <title>Genome of Acanthamoeba castellanii highlights extensive lateral gene transfer and early evolution of tyrosine kinase signaling.</title>
        <authorList>
            <person name="Clarke M."/>
            <person name="Lohan A.J."/>
            <person name="Liu B."/>
            <person name="Lagkouvardos I."/>
            <person name="Roy S."/>
            <person name="Zafar N."/>
            <person name="Bertelli C."/>
            <person name="Schilde C."/>
            <person name="Kianianmomeni A."/>
            <person name="Burglin T.R."/>
            <person name="Frech C."/>
            <person name="Turcotte B."/>
            <person name="Kopec K.O."/>
            <person name="Synnott J.M."/>
            <person name="Choo C."/>
            <person name="Paponov I."/>
            <person name="Finkler A."/>
            <person name="Soon Heng Tan C."/>
            <person name="Hutchins A.P."/>
            <person name="Weinmeier T."/>
            <person name="Rattei T."/>
            <person name="Chu J.S."/>
            <person name="Gimenez G."/>
            <person name="Irimia M."/>
            <person name="Rigden D.J."/>
            <person name="Fitzpatrick D.A."/>
            <person name="Lorenzo-Morales J."/>
            <person name="Bateman A."/>
            <person name="Chiu C.H."/>
            <person name="Tang P."/>
            <person name="Hegemann P."/>
            <person name="Fromm H."/>
            <person name="Raoult D."/>
            <person name="Greub G."/>
            <person name="Miranda-Saavedra D."/>
            <person name="Chen N."/>
            <person name="Nash P."/>
            <person name="Ginger M.L."/>
            <person name="Horn M."/>
            <person name="Schaap P."/>
            <person name="Caler L."/>
            <person name="Loftus B."/>
        </authorList>
    </citation>
    <scope>NUCLEOTIDE SEQUENCE [LARGE SCALE GENOMIC DNA]</scope>
    <source>
        <strain evidence="6 7">Neff</strain>
    </source>
</reference>
<dbReference type="InterPro" id="IPR051419">
    <property type="entry name" value="Lys/N-term_MeTrsfase_sf"/>
</dbReference>
<dbReference type="Gene3D" id="3.40.50.150">
    <property type="entry name" value="Vaccinia Virus protein VP39"/>
    <property type="match status" value="1"/>
</dbReference>
<dbReference type="EMBL" id="KB008133">
    <property type="protein sequence ID" value="ELR12088.1"/>
    <property type="molecule type" value="Genomic_DNA"/>
</dbReference>
<evidence type="ECO:0000256" key="2">
    <source>
        <dbReference type="ARBA" id="ARBA00022603"/>
    </source>
</evidence>
<gene>
    <name evidence="6" type="ORF">ACA1_101490</name>
</gene>
<evidence type="ECO:0000256" key="4">
    <source>
        <dbReference type="SAM" id="MobiDB-lite"/>
    </source>
</evidence>
<dbReference type="OrthoDB" id="430254at2759"/>
<feature type="region of interest" description="Disordered" evidence="4">
    <location>
        <begin position="251"/>
        <end position="286"/>
    </location>
</feature>
<comment type="similarity">
    <text evidence="1">Belongs to the methyltransferase superfamily.</text>
</comment>
<dbReference type="RefSeq" id="XP_004334101.1">
    <property type="nucleotide sequence ID" value="XM_004334053.1"/>
</dbReference>
<dbReference type="GO" id="GO:0032259">
    <property type="term" value="P:methylation"/>
    <property type="evidence" value="ECO:0007669"/>
    <property type="project" value="UniProtKB-KW"/>
</dbReference>
<keyword evidence="7" id="KW-1185">Reference proteome</keyword>
<name>L8GH92_ACACF</name>
<dbReference type="PANTHER" id="PTHR12176:SF79">
    <property type="entry name" value="METHYLTRANSFERASE TYPE 11 DOMAIN-CONTAINING PROTEIN"/>
    <property type="match status" value="1"/>
</dbReference>
<dbReference type="CDD" id="cd02440">
    <property type="entry name" value="AdoMet_MTases"/>
    <property type="match status" value="1"/>
</dbReference>
<dbReference type="VEuPathDB" id="AmoebaDB:ACA1_101490"/>
<dbReference type="Proteomes" id="UP000011083">
    <property type="component" value="Unassembled WGS sequence"/>
</dbReference>
<dbReference type="GO" id="GO:0008757">
    <property type="term" value="F:S-adenosylmethionine-dependent methyltransferase activity"/>
    <property type="evidence" value="ECO:0007669"/>
    <property type="project" value="InterPro"/>
</dbReference>
<evidence type="ECO:0000256" key="1">
    <source>
        <dbReference type="ARBA" id="ARBA00008361"/>
    </source>
</evidence>
<evidence type="ECO:0000259" key="5">
    <source>
        <dbReference type="Pfam" id="PF08241"/>
    </source>
</evidence>
<protein>
    <submittedName>
        <fullName evidence="6">Methyltransferase domain containing protein</fullName>
    </submittedName>
</protein>
<dbReference type="PANTHER" id="PTHR12176">
    <property type="entry name" value="SAM-DEPENDENT METHYLTRANSFERASE SUPERFAMILY PROTEIN"/>
    <property type="match status" value="1"/>
</dbReference>
<evidence type="ECO:0000313" key="7">
    <source>
        <dbReference type="Proteomes" id="UP000011083"/>
    </source>
</evidence>
<dbReference type="KEGG" id="acan:ACA1_101490"/>
<dbReference type="SUPFAM" id="SSF53335">
    <property type="entry name" value="S-adenosyl-L-methionine-dependent methyltransferases"/>
    <property type="match status" value="1"/>
</dbReference>
<accession>L8GH92</accession>
<evidence type="ECO:0000256" key="3">
    <source>
        <dbReference type="ARBA" id="ARBA00022679"/>
    </source>
</evidence>
<keyword evidence="2 6" id="KW-0489">Methyltransferase</keyword>
<dbReference type="InterPro" id="IPR013216">
    <property type="entry name" value="Methyltransf_11"/>
</dbReference>
<dbReference type="Pfam" id="PF08241">
    <property type="entry name" value="Methyltransf_11"/>
    <property type="match status" value="1"/>
</dbReference>
<organism evidence="6 7">
    <name type="scientific">Acanthamoeba castellanii (strain ATCC 30010 / Neff)</name>
    <dbReference type="NCBI Taxonomy" id="1257118"/>
    <lineage>
        <taxon>Eukaryota</taxon>
        <taxon>Amoebozoa</taxon>
        <taxon>Discosea</taxon>
        <taxon>Longamoebia</taxon>
        <taxon>Centramoebida</taxon>
        <taxon>Acanthamoebidae</taxon>
        <taxon>Acanthamoeba</taxon>
    </lineage>
</organism>
<sequence>MIEAESDHHTVYGGGREYWNARYAQPKYVKHKDWYCEYPILRRHALAVFAPYLPLPAPSGSAPRLLVVGCGNSSVSAGLYEDGYTNIVNIDISDVIIRQMTVEHSERYPLMTYAVMDVSHMDFDDESFDLVLDKGTLDAVCCGPQCFEFVHEMCSEIWRVMRTGGQYVCISYGPPFLRRHYLLKDELKHKVTDLCLVVNWRLEERKITLNRDEQVRCLSVLEDDESGTFYVYICTKLSPEEQQERVAAHLREQSERVSAAKRKEEECEHEDEDDGEGDDDGEYDDADFKVADFLENPLYKQNHT</sequence>
<keyword evidence="3 6" id="KW-0808">Transferase</keyword>
<evidence type="ECO:0000313" key="6">
    <source>
        <dbReference type="EMBL" id="ELR12088.1"/>
    </source>
</evidence>
<dbReference type="GeneID" id="14912549"/>
<feature type="domain" description="Methyltransferase type 11" evidence="5">
    <location>
        <begin position="66"/>
        <end position="169"/>
    </location>
</feature>
<dbReference type="InterPro" id="IPR029063">
    <property type="entry name" value="SAM-dependent_MTases_sf"/>
</dbReference>
<dbReference type="AlphaFoldDB" id="L8GH92"/>
<proteinExistence type="inferred from homology"/>
<feature type="compositionally biased region" description="Acidic residues" evidence="4">
    <location>
        <begin position="267"/>
        <end position="285"/>
    </location>
</feature>